<keyword evidence="8" id="KW-0325">Glycoprotein</keyword>
<evidence type="ECO:0000313" key="16">
    <source>
        <dbReference type="EMBL" id="VDC58574.1"/>
    </source>
</evidence>
<comment type="function">
    <text evidence="10 11">Acts in the modification of cell walls via demethylesterification of cell wall pectin.</text>
</comment>
<comment type="similarity">
    <text evidence="3">In the C-terminal section; belongs to the pectinesterase family.</text>
</comment>
<feature type="region of interest" description="Disordered" evidence="12">
    <location>
        <begin position="566"/>
        <end position="705"/>
    </location>
</feature>
<keyword evidence="7" id="KW-1015">Disulfide bond</keyword>
<dbReference type="EC" id="3.1.1.11" evidence="4 11"/>
<dbReference type="InterPro" id="IPR011050">
    <property type="entry name" value="Pectin_lyase_fold/virulence"/>
</dbReference>
<keyword evidence="11" id="KW-0961">Cell wall biogenesis/degradation</keyword>
<dbReference type="CDD" id="cd15798">
    <property type="entry name" value="PMEI-like_3"/>
    <property type="match status" value="1"/>
</dbReference>
<dbReference type="FunFam" id="2.160.20.10:FF:000001">
    <property type="entry name" value="Pectinesterase"/>
    <property type="match status" value="1"/>
</dbReference>
<reference evidence="16" key="1">
    <citation type="submission" date="2018-11" db="EMBL/GenBank/DDBJ databases">
        <authorList>
            <consortium name="Genoscope - CEA"/>
            <person name="William W."/>
        </authorList>
    </citation>
    <scope>NUCLEOTIDE SEQUENCE</scope>
</reference>
<dbReference type="InterPro" id="IPR018040">
    <property type="entry name" value="Pectinesterase_Tyr_AS"/>
</dbReference>
<dbReference type="GO" id="GO:0030599">
    <property type="term" value="F:pectinesterase activity"/>
    <property type="evidence" value="ECO:0007669"/>
    <property type="project" value="UniProtKB-UniRule"/>
</dbReference>
<evidence type="ECO:0000313" key="15">
    <source>
        <dbReference type="EMBL" id="CAG7860080.1"/>
    </source>
</evidence>
<feature type="domain" description="Pectinesterase inhibitor" evidence="14">
    <location>
        <begin position="51"/>
        <end position="203"/>
    </location>
</feature>
<dbReference type="AlphaFoldDB" id="A0A3P5Y4C7"/>
<comment type="subcellular location">
    <subcellularLocation>
        <location evidence="11">Secreted</location>
        <location evidence="11">Cell wall</location>
    </subcellularLocation>
</comment>
<gene>
    <name evidence="16" type="ORF">BRAA09T36185Z</name>
    <name evidence="15" type="ORF">BRAPAZ1V2_A09P05470.2</name>
</gene>
<keyword evidence="5 11" id="KW-0378">Hydrolase</keyword>
<feature type="compositionally biased region" description="Low complexity" evidence="12">
    <location>
        <begin position="612"/>
        <end position="705"/>
    </location>
</feature>
<dbReference type="UniPathway" id="UPA00545">
    <property type="reaction ID" value="UER00823"/>
</dbReference>
<dbReference type="InterPro" id="IPR006501">
    <property type="entry name" value="Pectinesterase_inhib_dom"/>
</dbReference>
<dbReference type="Pfam" id="PF01095">
    <property type="entry name" value="Pectinesterase"/>
    <property type="match status" value="1"/>
</dbReference>
<feature type="transmembrane region" description="Helical" evidence="13">
    <location>
        <begin position="16"/>
        <end position="39"/>
    </location>
</feature>
<dbReference type="PANTHER" id="PTHR31707">
    <property type="entry name" value="PECTINESTERASE"/>
    <property type="match status" value="1"/>
</dbReference>
<evidence type="ECO:0000256" key="6">
    <source>
        <dbReference type="ARBA" id="ARBA00023085"/>
    </source>
</evidence>
<dbReference type="SMART" id="SM00856">
    <property type="entry name" value="PMEI"/>
    <property type="match status" value="1"/>
</dbReference>
<dbReference type="GO" id="GO:0045490">
    <property type="term" value="P:pectin catabolic process"/>
    <property type="evidence" value="ECO:0007669"/>
    <property type="project" value="UniProtKB-UniRule"/>
</dbReference>
<keyword evidence="11" id="KW-0964">Secreted</keyword>
<evidence type="ECO:0000256" key="1">
    <source>
        <dbReference type="ARBA" id="ARBA00005184"/>
    </source>
</evidence>
<dbReference type="Gene3D" id="2.160.20.10">
    <property type="entry name" value="Single-stranded right-handed beta-helix, Pectin lyase-like"/>
    <property type="match status" value="1"/>
</dbReference>
<evidence type="ECO:0000256" key="13">
    <source>
        <dbReference type="SAM" id="Phobius"/>
    </source>
</evidence>
<dbReference type="Pfam" id="PF04043">
    <property type="entry name" value="PMEI"/>
    <property type="match status" value="1"/>
</dbReference>
<comment type="catalytic activity">
    <reaction evidence="9 11">
        <text>[(1-&gt;4)-alpha-D-galacturonosyl methyl ester](n) + n H2O = [(1-&gt;4)-alpha-D-galacturonosyl](n) + n methanol + n H(+)</text>
        <dbReference type="Rhea" id="RHEA:22380"/>
        <dbReference type="Rhea" id="RHEA-COMP:14570"/>
        <dbReference type="Rhea" id="RHEA-COMP:14573"/>
        <dbReference type="ChEBI" id="CHEBI:15377"/>
        <dbReference type="ChEBI" id="CHEBI:15378"/>
        <dbReference type="ChEBI" id="CHEBI:17790"/>
        <dbReference type="ChEBI" id="CHEBI:140522"/>
        <dbReference type="ChEBI" id="CHEBI:140523"/>
        <dbReference type="EC" id="3.1.1.11"/>
    </reaction>
</comment>
<dbReference type="NCBIfam" id="TIGR01614">
    <property type="entry name" value="PME_inhib"/>
    <property type="match status" value="1"/>
</dbReference>
<evidence type="ECO:0000256" key="8">
    <source>
        <dbReference type="ARBA" id="ARBA00023180"/>
    </source>
</evidence>
<dbReference type="Gene3D" id="1.20.140.40">
    <property type="entry name" value="Invertase/pectin methylesterase inhibitor family protein"/>
    <property type="match status" value="1"/>
</dbReference>
<evidence type="ECO:0000256" key="10">
    <source>
        <dbReference type="ARBA" id="ARBA00057335"/>
    </source>
</evidence>
<evidence type="ECO:0000256" key="5">
    <source>
        <dbReference type="ARBA" id="ARBA00022801"/>
    </source>
</evidence>
<dbReference type="InterPro" id="IPR000070">
    <property type="entry name" value="Pectinesterase_cat"/>
</dbReference>
<dbReference type="FunFam" id="1.20.140.40:FF:000001">
    <property type="entry name" value="Pectinesterase"/>
    <property type="match status" value="1"/>
</dbReference>
<dbReference type="InterPro" id="IPR012334">
    <property type="entry name" value="Pectin_lyas_fold"/>
</dbReference>
<feature type="compositionally biased region" description="Low complexity" evidence="12">
    <location>
        <begin position="566"/>
        <end position="604"/>
    </location>
</feature>
<keyword evidence="13" id="KW-0472">Membrane</keyword>
<evidence type="ECO:0000256" key="11">
    <source>
        <dbReference type="RuleBase" id="RU000589"/>
    </source>
</evidence>
<sequence length="705" mass="75038">MAFGSYDDDSKRKRRYVVISISSVLLVSMVVAVTIGVSVNSDNGTKEEITASVKAIKDVCAPTDYKKTCEDTLRKDAKDTSDPLELVRTAFNATMKQISNVAKKSLTMIELQKDPRTKMALDQCTELMDYAIGELSKSFDELGRFELHKVDDALIKLKVWLSATISHEQTCLDGFQGTQGDAGETMKKALKTAVQLTHNGLAMVSEMLNYLGQMELPEMNSRRLLSQEFPSWVDGRVRRLLNAPLSEVKPDMVVAQDGSGQYKTINEALQNVPKKNNATFVVHIKSGTYKEYVQVNRTMPNLVFIGDGPTKSIISGNKSFKDGITTYRTATVAIIGDNFIAKNMGFENTAGALNYQAVAVRVLSDESIFYNCRFDGYQDTLYAHSHRQFYRDCTITGTIDFLFGDAAAVFQNCTLLVRKPLANQACPITAHGRKDPRESTGFVLQGCTIAGEADYLAVKETSKAYLGRPWKEYSKTIIMETFIPDFIPGEGWSPWQGNFGLDTLFYSEVRNTGPGAAVANRVTWPGIKKLSEEEIVEYTPAKYIQGDDWIPGKGVPYTPGFFAGNGSATGAGSSNSTTTGSSEPGSTNSTTGSDSPAAAPGASAVTESGLGSPSATPSASPTASPSASPSATPSASPSATPSASPSASPSATPSVSPSAFPSATPSSSPSVSPSTAPSASPSATPSASPSASPSVSPSISPESSV</sequence>
<keyword evidence="13" id="KW-1133">Transmembrane helix</keyword>
<comment type="similarity">
    <text evidence="2">In the N-terminal section; belongs to the PMEI family.</text>
</comment>
<evidence type="ECO:0000256" key="3">
    <source>
        <dbReference type="ARBA" id="ARBA00007786"/>
    </source>
</evidence>
<evidence type="ECO:0000256" key="12">
    <source>
        <dbReference type="SAM" id="MobiDB-lite"/>
    </source>
</evidence>
<accession>A0A3P5Y4C7</accession>
<name>A0A3P5Y4C7_BRACM</name>
<dbReference type="SUPFAM" id="SSF101148">
    <property type="entry name" value="Plant invertase/pectin methylesterase inhibitor"/>
    <property type="match status" value="1"/>
</dbReference>
<evidence type="ECO:0000256" key="9">
    <source>
        <dbReference type="ARBA" id="ARBA00047928"/>
    </source>
</evidence>
<dbReference type="SUPFAM" id="SSF51126">
    <property type="entry name" value="Pectin lyase-like"/>
    <property type="match status" value="1"/>
</dbReference>
<dbReference type="Gramene" id="A09p05470.2_BraZ1">
    <property type="protein sequence ID" value="A09p05470.2_BraZ1.CDS"/>
    <property type="gene ID" value="A09g05470.2_BraZ1"/>
</dbReference>
<evidence type="ECO:0000256" key="7">
    <source>
        <dbReference type="ARBA" id="ARBA00023157"/>
    </source>
</evidence>
<dbReference type="EMBL" id="LS974625">
    <property type="protein sequence ID" value="CAG7860080.1"/>
    <property type="molecule type" value="Genomic_DNA"/>
</dbReference>
<dbReference type="GO" id="GO:0004857">
    <property type="term" value="F:enzyme inhibitor activity"/>
    <property type="evidence" value="ECO:0007669"/>
    <property type="project" value="InterPro"/>
</dbReference>
<keyword evidence="6 11" id="KW-0063">Aspartyl esterase</keyword>
<organism evidence="16">
    <name type="scientific">Brassica campestris</name>
    <name type="common">Field mustard</name>
    <dbReference type="NCBI Taxonomy" id="3711"/>
    <lineage>
        <taxon>Eukaryota</taxon>
        <taxon>Viridiplantae</taxon>
        <taxon>Streptophyta</taxon>
        <taxon>Embryophyta</taxon>
        <taxon>Tracheophyta</taxon>
        <taxon>Spermatophyta</taxon>
        <taxon>Magnoliopsida</taxon>
        <taxon>eudicotyledons</taxon>
        <taxon>Gunneridae</taxon>
        <taxon>Pentapetalae</taxon>
        <taxon>rosids</taxon>
        <taxon>malvids</taxon>
        <taxon>Brassicales</taxon>
        <taxon>Brassicaceae</taxon>
        <taxon>Brassiceae</taxon>
        <taxon>Brassica</taxon>
    </lineage>
</organism>
<proteinExistence type="inferred from homology"/>
<dbReference type="PROSITE" id="PS00800">
    <property type="entry name" value="PECTINESTERASE_1"/>
    <property type="match status" value="1"/>
</dbReference>
<dbReference type="Proteomes" id="UP000694005">
    <property type="component" value="Chromosome A09"/>
</dbReference>
<comment type="pathway">
    <text evidence="1 11">Glycan metabolism; pectin degradation; 2-dehydro-3-deoxy-D-gluconate from pectin: step 1/5.</text>
</comment>
<dbReference type="EMBL" id="LR031568">
    <property type="protein sequence ID" value="VDC58574.1"/>
    <property type="molecule type" value="Genomic_DNA"/>
</dbReference>
<dbReference type="GO" id="GO:0042545">
    <property type="term" value="P:cell wall modification"/>
    <property type="evidence" value="ECO:0007669"/>
    <property type="project" value="UniProtKB-UniRule"/>
</dbReference>
<keyword evidence="11" id="KW-0134">Cell wall</keyword>
<evidence type="ECO:0000259" key="14">
    <source>
        <dbReference type="SMART" id="SM00856"/>
    </source>
</evidence>
<evidence type="ECO:0000256" key="2">
    <source>
        <dbReference type="ARBA" id="ARBA00006027"/>
    </source>
</evidence>
<evidence type="ECO:0000256" key="4">
    <source>
        <dbReference type="ARBA" id="ARBA00013229"/>
    </source>
</evidence>
<keyword evidence="13" id="KW-0812">Transmembrane</keyword>
<dbReference type="InterPro" id="IPR035513">
    <property type="entry name" value="Invertase/methylesterase_inhib"/>
</dbReference>
<protein>
    <recommendedName>
        <fullName evidence="4 11">Pectinesterase</fullName>
        <ecNumber evidence="4 11">3.1.1.11</ecNumber>
    </recommendedName>
</protein>